<protein>
    <submittedName>
        <fullName evidence="9">PurR-regulated permease PerM</fullName>
    </submittedName>
</protein>
<feature type="transmembrane region" description="Helical" evidence="8">
    <location>
        <begin position="36"/>
        <end position="57"/>
    </location>
</feature>
<organism evidence="9 10">
    <name type="scientific">Clostridium moniliforme</name>
    <dbReference type="NCBI Taxonomy" id="39489"/>
    <lineage>
        <taxon>Bacteria</taxon>
        <taxon>Bacillati</taxon>
        <taxon>Bacillota</taxon>
        <taxon>Clostridia</taxon>
        <taxon>Eubacteriales</taxon>
        <taxon>Clostridiaceae</taxon>
        <taxon>Clostridium</taxon>
    </lineage>
</organism>
<feature type="transmembrane region" description="Helical" evidence="8">
    <location>
        <begin position="147"/>
        <end position="171"/>
    </location>
</feature>
<dbReference type="RefSeq" id="WP_209795347.1">
    <property type="nucleotide sequence ID" value="NZ_JAGGJZ010000001.1"/>
</dbReference>
<evidence type="ECO:0000256" key="2">
    <source>
        <dbReference type="ARBA" id="ARBA00009773"/>
    </source>
</evidence>
<gene>
    <name evidence="9" type="ORF">J2Z53_000190</name>
</gene>
<dbReference type="Proteomes" id="UP000783390">
    <property type="component" value="Unassembled WGS sequence"/>
</dbReference>
<dbReference type="Pfam" id="PF01594">
    <property type="entry name" value="AI-2E_transport"/>
    <property type="match status" value="1"/>
</dbReference>
<evidence type="ECO:0000256" key="8">
    <source>
        <dbReference type="SAM" id="Phobius"/>
    </source>
</evidence>
<feature type="transmembrane region" description="Helical" evidence="8">
    <location>
        <begin position="272"/>
        <end position="290"/>
    </location>
</feature>
<keyword evidence="5 8" id="KW-0812">Transmembrane</keyword>
<sequence>MKLPIKNKRLIIRCVLILIIILFIILYLKWNVFREVVNIIIISSILAYILRPLRNLIIGKERISKRKATLIIMFGIILILGLIFYILVPKLMKEVGNTALIIDKISIYINNFIENLKIKNSSIALTIYNEVEEKLWAYIMNLSQNTISYIIDFTSNIASIVIIPIVTYYLLSDGEILSNKMYLLIPVKNRRIAKKIIEDVNLLLERYIVSQVLLSIATGIMCLILFLILDIKFAIFLSIINGIFNIVPYFGALFGGIPAVLIAFFDSEAKGLWAIIGILLIQQIEGNILAPKVTADSTNIHPLLIIILLLIGEKLGGITGMVLAVPIGVILKVIYDDLNYYLF</sequence>
<feature type="transmembrane region" description="Helical" evidence="8">
    <location>
        <begin position="12"/>
        <end position="30"/>
    </location>
</feature>
<evidence type="ECO:0000256" key="5">
    <source>
        <dbReference type="ARBA" id="ARBA00022692"/>
    </source>
</evidence>
<keyword evidence="10" id="KW-1185">Reference proteome</keyword>
<dbReference type="PANTHER" id="PTHR21716">
    <property type="entry name" value="TRANSMEMBRANE PROTEIN"/>
    <property type="match status" value="1"/>
</dbReference>
<evidence type="ECO:0000256" key="4">
    <source>
        <dbReference type="ARBA" id="ARBA00022475"/>
    </source>
</evidence>
<comment type="caution">
    <text evidence="9">The sequence shown here is derived from an EMBL/GenBank/DDBJ whole genome shotgun (WGS) entry which is preliminary data.</text>
</comment>
<keyword evidence="4" id="KW-1003">Cell membrane</keyword>
<comment type="subcellular location">
    <subcellularLocation>
        <location evidence="1">Cell membrane</location>
        <topology evidence="1">Multi-pass membrane protein</topology>
    </subcellularLocation>
</comment>
<feature type="transmembrane region" description="Helical" evidence="8">
    <location>
        <begin position="212"/>
        <end position="240"/>
    </location>
</feature>
<feature type="transmembrane region" description="Helical" evidence="8">
    <location>
        <begin position="302"/>
        <end position="335"/>
    </location>
</feature>
<keyword evidence="7 8" id="KW-0472">Membrane</keyword>
<keyword evidence="6 8" id="KW-1133">Transmembrane helix</keyword>
<comment type="similarity">
    <text evidence="2">Belongs to the autoinducer-2 exporter (AI-2E) (TC 2.A.86) family.</text>
</comment>
<keyword evidence="3" id="KW-0813">Transport</keyword>
<evidence type="ECO:0000313" key="9">
    <source>
        <dbReference type="EMBL" id="MBP1888611.1"/>
    </source>
</evidence>
<name>A0ABS4EX84_9CLOT</name>
<feature type="transmembrane region" description="Helical" evidence="8">
    <location>
        <begin position="69"/>
        <end position="88"/>
    </location>
</feature>
<accession>A0ABS4EX84</accession>
<dbReference type="InterPro" id="IPR002549">
    <property type="entry name" value="AI-2E-like"/>
</dbReference>
<proteinExistence type="inferred from homology"/>
<dbReference type="PANTHER" id="PTHR21716:SF53">
    <property type="entry name" value="PERMEASE PERM-RELATED"/>
    <property type="match status" value="1"/>
</dbReference>
<evidence type="ECO:0000313" key="10">
    <source>
        <dbReference type="Proteomes" id="UP000783390"/>
    </source>
</evidence>
<evidence type="ECO:0000256" key="3">
    <source>
        <dbReference type="ARBA" id="ARBA00022448"/>
    </source>
</evidence>
<evidence type="ECO:0000256" key="6">
    <source>
        <dbReference type="ARBA" id="ARBA00022989"/>
    </source>
</evidence>
<evidence type="ECO:0000256" key="7">
    <source>
        <dbReference type="ARBA" id="ARBA00023136"/>
    </source>
</evidence>
<evidence type="ECO:0000256" key="1">
    <source>
        <dbReference type="ARBA" id="ARBA00004651"/>
    </source>
</evidence>
<reference evidence="9 10" key="1">
    <citation type="submission" date="2021-03" db="EMBL/GenBank/DDBJ databases">
        <title>Genomic Encyclopedia of Type Strains, Phase IV (KMG-IV): sequencing the most valuable type-strain genomes for metagenomic binning, comparative biology and taxonomic classification.</title>
        <authorList>
            <person name="Goeker M."/>
        </authorList>
    </citation>
    <scope>NUCLEOTIDE SEQUENCE [LARGE SCALE GENOMIC DNA]</scope>
    <source>
        <strain evidence="9 10">DSM 3984</strain>
    </source>
</reference>
<dbReference type="EMBL" id="JAGGJZ010000001">
    <property type="protein sequence ID" value="MBP1888611.1"/>
    <property type="molecule type" value="Genomic_DNA"/>
</dbReference>